<sequence>MPTRTRDPKPEVFLDPKPEPEIFRVPDPKPEVFLDPKPEIFRVPDPKPEPEIFRVPDPKPEPEIFRVPDPKPEPEIFLNPRHRQKNMHRFYADNLFIEFPAHDSAAASDGQAVAKWLFTPLQNNVPKVLGCSLDMDYENWSSKIEAFKAAFASASSPANFIISIAFPLPD</sequence>
<evidence type="ECO:0000313" key="3">
    <source>
        <dbReference type="Proteomes" id="UP001620626"/>
    </source>
</evidence>
<evidence type="ECO:0000256" key="1">
    <source>
        <dbReference type="SAM" id="MobiDB-lite"/>
    </source>
</evidence>
<gene>
    <name evidence="2" type="ORF">niasHT_005503</name>
</gene>
<name>A0ABD2LUM4_9BILA</name>
<accession>A0ABD2LUM4</accession>
<feature type="region of interest" description="Disordered" evidence="1">
    <location>
        <begin position="1"/>
        <end position="77"/>
    </location>
</feature>
<feature type="compositionally biased region" description="Basic and acidic residues" evidence="1">
    <location>
        <begin position="1"/>
        <end position="74"/>
    </location>
</feature>
<dbReference type="AlphaFoldDB" id="A0ABD2LUM4"/>
<reference evidence="2 3" key="1">
    <citation type="submission" date="2024-10" db="EMBL/GenBank/DDBJ databases">
        <authorList>
            <person name="Kim D."/>
        </authorList>
    </citation>
    <scope>NUCLEOTIDE SEQUENCE [LARGE SCALE GENOMIC DNA]</scope>
    <source>
        <strain evidence="2">BH-2024</strain>
    </source>
</reference>
<dbReference type="EMBL" id="JBICBT010000285">
    <property type="protein sequence ID" value="KAL3118300.1"/>
    <property type="molecule type" value="Genomic_DNA"/>
</dbReference>
<comment type="caution">
    <text evidence="2">The sequence shown here is derived from an EMBL/GenBank/DDBJ whole genome shotgun (WGS) entry which is preliminary data.</text>
</comment>
<dbReference type="Proteomes" id="UP001620626">
    <property type="component" value="Unassembled WGS sequence"/>
</dbReference>
<protein>
    <submittedName>
        <fullName evidence="2">Uncharacterized protein</fullName>
    </submittedName>
</protein>
<keyword evidence="3" id="KW-1185">Reference proteome</keyword>
<proteinExistence type="predicted"/>
<organism evidence="2 3">
    <name type="scientific">Heterodera trifolii</name>
    <dbReference type="NCBI Taxonomy" id="157864"/>
    <lineage>
        <taxon>Eukaryota</taxon>
        <taxon>Metazoa</taxon>
        <taxon>Ecdysozoa</taxon>
        <taxon>Nematoda</taxon>
        <taxon>Chromadorea</taxon>
        <taxon>Rhabditida</taxon>
        <taxon>Tylenchina</taxon>
        <taxon>Tylenchomorpha</taxon>
        <taxon>Tylenchoidea</taxon>
        <taxon>Heteroderidae</taxon>
        <taxon>Heteroderinae</taxon>
        <taxon>Heterodera</taxon>
    </lineage>
</organism>
<evidence type="ECO:0000313" key="2">
    <source>
        <dbReference type="EMBL" id="KAL3118300.1"/>
    </source>
</evidence>